<keyword evidence="3" id="KW-1185">Reference proteome</keyword>
<dbReference type="STRING" id="409849.ENSPMGP00000011234"/>
<name>A0A3B4A3K9_9GOBI</name>
<dbReference type="InterPro" id="IPR027963">
    <property type="entry name" value="MEIOC"/>
</dbReference>
<dbReference type="PANTHER" id="PTHR33861">
    <property type="entry name" value="PROTEIN CBG18333"/>
    <property type="match status" value="1"/>
</dbReference>
<proteinExistence type="predicted"/>
<dbReference type="GO" id="GO:0005634">
    <property type="term" value="C:nucleus"/>
    <property type="evidence" value="ECO:0007669"/>
    <property type="project" value="TreeGrafter"/>
</dbReference>
<protein>
    <submittedName>
        <fullName evidence="2">Uncharacterized protein</fullName>
    </submittedName>
</protein>
<evidence type="ECO:0000256" key="1">
    <source>
        <dbReference type="SAM" id="MobiDB-lite"/>
    </source>
</evidence>
<evidence type="ECO:0000313" key="3">
    <source>
        <dbReference type="Proteomes" id="UP000261520"/>
    </source>
</evidence>
<accession>A0A3B4A3K9</accession>
<dbReference type="GO" id="GO:0048255">
    <property type="term" value="P:mRNA stabilization"/>
    <property type="evidence" value="ECO:0007669"/>
    <property type="project" value="TreeGrafter"/>
</dbReference>
<dbReference type="GO" id="GO:0005737">
    <property type="term" value="C:cytoplasm"/>
    <property type="evidence" value="ECO:0007669"/>
    <property type="project" value="TreeGrafter"/>
</dbReference>
<dbReference type="GO" id="GO:0007144">
    <property type="term" value="P:female meiosis I"/>
    <property type="evidence" value="ECO:0007669"/>
    <property type="project" value="TreeGrafter"/>
</dbReference>
<dbReference type="GO" id="GO:0007141">
    <property type="term" value="P:male meiosis I"/>
    <property type="evidence" value="ECO:0007669"/>
    <property type="project" value="TreeGrafter"/>
</dbReference>
<dbReference type="AlphaFoldDB" id="A0A3B4A3K9"/>
<evidence type="ECO:0000313" key="2">
    <source>
        <dbReference type="Ensembl" id="ENSPMGP00000011234.1"/>
    </source>
</evidence>
<reference evidence="2" key="1">
    <citation type="submission" date="2025-08" db="UniProtKB">
        <authorList>
            <consortium name="Ensembl"/>
        </authorList>
    </citation>
    <scope>IDENTIFICATION</scope>
</reference>
<dbReference type="PANTHER" id="PTHR33861:SF4">
    <property type="entry name" value="MEIOSIS-SPECIFIC COILED-COIL DOMAIN-CONTAINING PROTEIN MEIOC"/>
    <property type="match status" value="1"/>
</dbReference>
<organism evidence="2 3">
    <name type="scientific">Periophthalmus magnuspinnatus</name>
    <dbReference type="NCBI Taxonomy" id="409849"/>
    <lineage>
        <taxon>Eukaryota</taxon>
        <taxon>Metazoa</taxon>
        <taxon>Chordata</taxon>
        <taxon>Craniata</taxon>
        <taxon>Vertebrata</taxon>
        <taxon>Euteleostomi</taxon>
        <taxon>Actinopterygii</taxon>
        <taxon>Neopterygii</taxon>
        <taxon>Teleostei</taxon>
        <taxon>Neoteleostei</taxon>
        <taxon>Acanthomorphata</taxon>
        <taxon>Gobiaria</taxon>
        <taxon>Gobiiformes</taxon>
        <taxon>Gobioidei</taxon>
        <taxon>Gobiidae</taxon>
        <taxon>Oxudercinae</taxon>
        <taxon>Periophthalmus</taxon>
    </lineage>
</organism>
<dbReference type="Pfam" id="PF15189">
    <property type="entry name" value="MEIOC"/>
    <property type="match status" value="1"/>
</dbReference>
<dbReference type="Ensembl" id="ENSPMGT00000011983.1">
    <property type="protein sequence ID" value="ENSPMGP00000011234.1"/>
    <property type="gene ID" value="ENSPMGG00000009317.1"/>
</dbReference>
<sequence length="221" mass="25124">MDLEVIYGNNVNSGTYHCMSPTLIPTPMTQGGPVLQLYFYLDKCYEQWKSLEKERKKTEIVLSKTFLGKRTPAVPNSSLPKTPPNPTRVDHLIVAQMREQARVSSLFVKMEYLSKLSLSANIYSALSKHNMAIYVTSARRKEEILHMSQSQREHFTEDRDTMMLMTALKDLAAATRKLRTAVLCALQMTLPKPVPKPEPPICEEEQDERGPAPSDGYSYRL</sequence>
<feature type="region of interest" description="Disordered" evidence="1">
    <location>
        <begin position="193"/>
        <end position="221"/>
    </location>
</feature>
<reference evidence="2" key="2">
    <citation type="submission" date="2025-09" db="UniProtKB">
        <authorList>
            <consortium name="Ensembl"/>
        </authorList>
    </citation>
    <scope>IDENTIFICATION</scope>
</reference>
<dbReference type="Proteomes" id="UP000261520">
    <property type="component" value="Unplaced"/>
</dbReference>